<evidence type="ECO:0000256" key="2">
    <source>
        <dbReference type="ARBA" id="ARBA00022448"/>
    </source>
</evidence>
<feature type="transmembrane region" description="Helical" evidence="11">
    <location>
        <begin position="205"/>
        <end position="223"/>
    </location>
</feature>
<feature type="transmembrane region" description="Helical" evidence="11">
    <location>
        <begin position="164"/>
        <end position="185"/>
    </location>
</feature>
<feature type="transmembrane region" description="Helical" evidence="11">
    <location>
        <begin position="101"/>
        <end position="125"/>
    </location>
</feature>
<dbReference type="GO" id="GO:0016020">
    <property type="term" value="C:membrane"/>
    <property type="evidence" value="ECO:0007669"/>
    <property type="project" value="UniProtKB-SubCell"/>
</dbReference>
<evidence type="ECO:0000259" key="12">
    <source>
        <dbReference type="Pfam" id="PF00999"/>
    </source>
</evidence>
<dbReference type="PANTHER" id="PTHR43562:SF3">
    <property type="entry name" value="SODIUM ION_PROTON EXCHANGER (EUROFUNG)"/>
    <property type="match status" value="1"/>
</dbReference>
<evidence type="ECO:0000256" key="7">
    <source>
        <dbReference type="ARBA" id="ARBA00023065"/>
    </source>
</evidence>
<dbReference type="AlphaFoldDB" id="A0A2B7Y9S9"/>
<keyword evidence="7" id="KW-0406">Ion transport</keyword>
<feature type="transmembrane region" description="Helical" evidence="11">
    <location>
        <begin position="562"/>
        <end position="585"/>
    </location>
</feature>
<feature type="transmembrane region" description="Helical" evidence="11">
    <location>
        <begin position="71"/>
        <end position="89"/>
    </location>
</feature>
<name>A0A2B7Y9S9_POLH7</name>
<evidence type="ECO:0000313" key="14">
    <source>
        <dbReference type="Proteomes" id="UP000224634"/>
    </source>
</evidence>
<evidence type="ECO:0000256" key="3">
    <source>
        <dbReference type="ARBA" id="ARBA00022449"/>
    </source>
</evidence>
<evidence type="ECO:0000256" key="8">
    <source>
        <dbReference type="ARBA" id="ARBA00023136"/>
    </source>
</evidence>
<keyword evidence="14" id="KW-1185">Reference proteome</keyword>
<dbReference type="InterPro" id="IPR038770">
    <property type="entry name" value="Na+/solute_symporter_sf"/>
</dbReference>
<feature type="domain" description="Cation/H+ exchanger transmembrane" evidence="12">
    <location>
        <begin position="46"/>
        <end position="290"/>
    </location>
</feature>
<feature type="compositionally biased region" description="Low complexity" evidence="10">
    <location>
        <begin position="471"/>
        <end position="492"/>
    </location>
</feature>
<organism evidence="13 14">
    <name type="scientific">Polytolypa hystricis (strain UAMH7299)</name>
    <dbReference type="NCBI Taxonomy" id="1447883"/>
    <lineage>
        <taxon>Eukaryota</taxon>
        <taxon>Fungi</taxon>
        <taxon>Dikarya</taxon>
        <taxon>Ascomycota</taxon>
        <taxon>Pezizomycotina</taxon>
        <taxon>Eurotiomycetes</taxon>
        <taxon>Eurotiomycetidae</taxon>
        <taxon>Onygenales</taxon>
        <taxon>Onygenales incertae sedis</taxon>
        <taxon>Polytolypa</taxon>
    </lineage>
</organism>
<accession>A0A2B7Y9S9</accession>
<proteinExistence type="predicted"/>
<dbReference type="GO" id="GO:0015297">
    <property type="term" value="F:antiporter activity"/>
    <property type="evidence" value="ECO:0007669"/>
    <property type="project" value="UniProtKB-KW"/>
</dbReference>
<evidence type="ECO:0000256" key="9">
    <source>
        <dbReference type="ARBA" id="ARBA00023201"/>
    </source>
</evidence>
<reference evidence="13 14" key="1">
    <citation type="submission" date="2017-10" db="EMBL/GenBank/DDBJ databases">
        <title>Comparative genomics in systemic dimorphic fungi from Ajellomycetaceae.</title>
        <authorList>
            <person name="Munoz J.F."/>
            <person name="Mcewen J.G."/>
            <person name="Clay O.K."/>
            <person name="Cuomo C.A."/>
        </authorList>
    </citation>
    <scope>NUCLEOTIDE SEQUENCE [LARGE SCALE GENOMIC DNA]</scope>
    <source>
        <strain evidence="13 14">UAMH7299</strain>
    </source>
</reference>
<feature type="compositionally biased region" description="Polar residues" evidence="10">
    <location>
        <begin position="493"/>
        <end position="503"/>
    </location>
</feature>
<feature type="transmembrane region" description="Helical" evidence="11">
    <location>
        <begin position="400"/>
        <end position="418"/>
    </location>
</feature>
<evidence type="ECO:0000256" key="1">
    <source>
        <dbReference type="ARBA" id="ARBA00004141"/>
    </source>
</evidence>
<dbReference type="EMBL" id="PDNA01000061">
    <property type="protein sequence ID" value="PGH17849.1"/>
    <property type="molecule type" value="Genomic_DNA"/>
</dbReference>
<keyword evidence="2" id="KW-0813">Transport</keyword>
<comment type="subcellular location">
    <subcellularLocation>
        <location evidence="1">Membrane</location>
        <topology evidence="1">Multi-pass membrane protein</topology>
    </subcellularLocation>
</comment>
<feature type="transmembrane region" description="Helical" evidence="11">
    <location>
        <begin position="12"/>
        <end position="34"/>
    </location>
</feature>
<dbReference type="InterPro" id="IPR006153">
    <property type="entry name" value="Cation/H_exchanger_TM"/>
</dbReference>
<dbReference type="Gene3D" id="1.20.1530.20">
    <property type="match status" value="3"/>
</dbReference>
<dbReference type="OrthoDB" id="1288932at2759"/>
<evidence type="ECO:0000256" key="4">
    <source>
        <dbReference type="ARBA" id="ARBA00022692"/>
    </source>
</evidence>
<keyword evidence="6" id="KW-0915">Sodium</keyword>
<keyword evidence="4 11" id="KW-0812">Transmembrane</keyword>
<keyword evidence="9" id="KW-0739">Sodium transport</keyword>
<comment type="caution">
    <text evidence="13">The sequence shown here is derived from an EMBL/GenBank/DDBJ whole genome shotgun (WGS) entry which is preliminary data.</text>
</comment>
<feature type="transmembrane region" description="Helical" evidence="11">
    <location>
        <begin position="131"/>
        <end position="152"/>
    </location>
</feature>
<dbReference type="GO" id="GO:0006814">
    <property type="term" value="P:sodium ion transport"/>
    <property type="evidence" value="ECO:0007669"/>
    <property type="project" value="UniProtKB-KW"/>
</dbReference>
<dbReference type="GO" id="GO:1902600">
    <property type="term" value="P:proton transmembrane transport"/>
    <property type="evidence" value="ECO:0007669"/>
    <property type="project" value="InterPro"/>
</dbReference>
<dbReference type="Pfam" id="PF00999">
    <property type="entry name" value="Na_H_Exchanger"/>
    <property type="match status" value="1"/>
</dbReference>
<protein>
    <recommendedName>
        <fullName evidence="12">Cation/H+ exchanger transmembrane domain-containing protein</fullName>
    </recommendedName>
</protein>
<evidence type="ECO:0000313" key="13">
    <source>
        <dbReference type="EMBL" id="PGH17849.1"/>
    </source>
</evidence>
<evidence type="ECO:0000256" key="11">
    <source>
        <dbReference type="SAM" id="Phobius"/>
    </source>
</evidence>
<feature type="region of interest" description="Disordered" evidence="10">
    <location>
        <begin position="447"/>
        <end position="517"/>
    </location>
</feature>
<keyword evidence="3" id="KW-0050">Antiport</keyword>
<dbReference type="Proteomes" id="UP000224634">
    <property type="component" value="Unassembled WGS sequence"/>
</dbReference>
<gene>
    <name evidence="13" type="ORF">AJ80_04672</name>
</gene>
<evidence type="ECO:0000256" key="5">
    <source>
        <dbReference type="ARBA" id="ARBA00022989"/>
    </source>
</evidence>
<evidence type="ECO:0000256" key="10">
    <source>
        <dbReference type="SAM" id="MobiDB-lite"/>
    </source>
</evidence>
<feature type="compositionally biased region" description="Basic and acidic residues" evidence="10">
    <location>
        <begin position="454"/>
        <end position="470"/>
    </location>
</feature>
<keyword evidence="8 11" id="KW-0472">Membrane</keyword>
<sequence length="611" mass="65217">MGDSSTSATAALPYHEPGIITILILSSFLLILNVSKYVLDNLIYCGLIGQMLVGVAWGVPGAQWLPQAAQVAMVQLGYLGLILLVYEGGLSTNTTSLRANALMSCLVAITGIVLPVSMSFILIPLLEATPLQAFAAGAALCSTSLGTTFTILLTTGLNETRLGVVLISAAILDDIVGLVMVQVISNLGNVGNQESFNVVTVVRPVLVSVAFAVGVLLICRFILKPLRKRLHSASLSIPRFVKPVQVAFVAHTLSLIALVTAATFAGTSGLFAAYLAGAAISWWDSETNASEPAAEDGKTVTPGSGAVENLELEVLPEGSQSKVSQNESQVTPETTPQVVIQGEVAPDDGQALHQQLGVLVYERYYSGPVNSILKPLFFASLGFSIPITRMFRGSTVWRGLVYTALMSLAKIATGLWLIRMSFGISFLTVKLTKPCINLPMALCFRRKEGKKAKRPEEQKQTKPAETETDIHQSASNNNNPNNPQTQHSSSSTRSPLPTDQSIIPQKPKPITHPKPRSLYPATIIGTAMVSRGEIGFLIASVAESSDIFRKKGTDSSEKDSEIYLVVVWAITLCTIIGPLAVGILVKRVKKLQAQRQGAGGYIDPLGVWGLK</sequence>
<evidence type="ECO:0000256" key="6">
    <source>
        <dbReference type="ARBA" id="ARBA00023053"/>
    </source>
</evidence>
<feature type="transmembrane region" description="Helical" evidence="11">
    <location>
        <begin position="41"/>
        <end position="59"/>
    </location>
</feature>
<dbReference type="PANTHER" id="PTHR43562">
    <property type="entry name" value="NAPA-TYPE SODIUM/HYDROGEN ANTIPORTER"/>
    <property type="match status" value="1"/>
</dbReference>
<keyword evidence="5 11" id="KW-1133">Transmembrane helix</keyword>